<feature type="compositionally biased region" description="Polar residues" evidence="1">
    <location>
        <begin position="139"/>
        <end position="153"/>
    </location>
</feature>
<protein>
    <submittedName>
        <fullName evidence="3">Auxilin-related protein 2</fullName>
    </submittedName>
</protein>
<proteinExistence type="predicted"/>
<dbReference type="GeneID" id="34617463"/>
<name>A0A6P6S4Z3_9EIME</name>
<dbReference type="Proteomes" id="UP000515125">
    <property type="component" value="Unplaced"/>
</dbReference>
<dbReference type="OrthoDB" id="346372at2759"/>
<gene>
    <name evidence="3" type="primary">LOC34617463</name>
</gene>
<dbReference type="AlphaFoldDB" id="A0A6P6S4Z3"/>
<reference evidence="3" key="1">
    <citation type="submission" date="2025-08" db="UniProtKB">
        <authorList>
            <consortium name="RefSeq"/>
        </authorList>
    </citation>
    <scope>IDENTIFICATION</scope>
</reference>
<accession>A0A6P6S4Z3</accession>
<keyword evidence="2" id="KW-1185">Reference proteome</keyword>
<sequence length="244" mass="27041">MPQFATSYPKSRGCFRSWLHPSSSGAVPPCLPVPVWPAFCLSTRGCAFRREGCTAFPRGGTQLFACRPRPKKEKAQRNYRIAREQKRRREERCLQRRQQLEILRARQQLLSNTTLTDAPSRDREASAQTSSTSRKRSLFDTNSPAASSAEQGSTAGGAPISALRSPLAARLNYRLVGGTWRRAEGQTKFVRLSGAELAAAVFSDLPKEEVAAAVEKAKRQDEGHMDLEAYDDSETQHTTLEGLS</sequence>
<organism evidence="2 3">
    <name type="scientific">Cyclospora cayetanensis</name>
    <dbReference type="NCBI Taxonomy" id="88456"/>
    <lineage>
        <taxon>Eukaryota</taxon>
        <taxon>Sar</taxon>
        <taxon>Alveolata</taxon>
        <taxon>Apicomplexa</taxon>
        <taxon>Conoidasida</taxon>
        <taxon>Coccidia</taxon>
        <taxon>Eucoccidiorida</taxon>
        <taxon>Eimeriorina</taxon>
        <taxon>Eimeriidae</taxon>
        <taxon>Cyclospora</taxon>
    </lineage>
</organism>
<evidence type="ECO:0000313" key="3">
    <source>
        <dbReference type="RefSeq" id="XP_026194390.1"/>
    </source>
</evidence>
<feature type="compositionally biased region" description="Basic and acidic residues" evidence="1">
    <location>
        <begin position="218"/>
        <end position="227"/>
    </location>
</feature>
<feature type="region of interest" description="Disordered" evidence="1">
    <location>
        <begin position="112"/>
        <end position="158"/>
    </location>
</feature>
<evidence type="ECO:0000313" key="2">
    <source>
        <dbReference type="Proteomes" id="UP000515125"/>
    </source>
</evidence>
<feature type="region of interest" description="Disordered" evidence="1">
    <location>
        <begin position="218"/>
        <end position="244"/>
    </location>
</feature>
<dbReference type="RefSeq" id="XP_026194390.1">
    <property type="nucleotide sequence ID" value="XM_026338605.1"/>
</dbReference>
<evidence type="ECO:0000256" key="1">
    <source>
        <dbReference type="SAM" id="MobiDB-lite"/>
    </source>
</evidence>